<evidence type="ECO:0000259" key="4">
    <source>
        <dbReference type="PROSITE" id="PS51781"/>
    </source>
</evidence>
<dbReference type="CDD" id="cd02696">
    <property type="entry name" value="MurNAc-LAA"/>
    <property type="match status" value="1"/>
</dbReference>
<dbReference type="GO" id="GO:0030288">
    <property type="term" value="C:outer membrane-bounded periplasmic space"/>
    <property type="evidence" value="ECO:0007669"/>
    <property type="project" value="TreeGrafter"/>
</dbReference>
<evidence type="ECO:0000256" key="2">
    <source>
        <dbReference type="ARBA" id="ARBA00023316"/>
    </source>
</evidence>
<feature type="domain" description="SH3b" evidence="4">
    <location>
        <begin position="234"/>
        <end position="297"/>
    </location>
</feature>
<feature type="signal peptide" evidence="3">
    <location>
        <begin position="1"/>
        <end position="24"/>
    </location>
</feature>
<evidence type="ECO:0000313" key="5">
    <source>
        <dbReference type="EMBL" id="RST74218.1"/>
    </source>
</evidence>
<dbReference type="Pfam" id="PF08239">
    <property type="entry name" value="SH3_3"/>
    <property type="match status" value="3"/>
</dbReference>
<evidence type="ECO:0000256" key="3">
    <source>
        <dbReference type="SAM" id="SignalP"/>
    </source>
</evidence>
<dbReference type="AlphaFoldDB" id="A0A429XZJ7"/>
<dbReference type="Pfam" id="PF01520">
    <property type="entry name" value="Amidase_3"/>
    <property type="match status" value="1"/>
</dbReference>
<gene>
    <name evidence="5" type="ORF">D4T97_011120</name>
</gene>
<dbReference type="EMBL" id="QYTV02000004">
    <property type="protein sequence ID" value="RST74218.1"/>
    <property type="molecule type" value="Genomic_DNA"/>
</dbReference>
<feature type="chain" id="PRO_5039083506" evidence="3">
    <location>
        <begin position="25"/>
        <end position="476"/>
    </location>
</feature>
<organism evidence="5 6">
    <name type="scientific">Siminovitchia acidinfaciens</name>
    <dbReference type="NCBI Taxonomy" id="2321395"/>
    <lineage>
        <taxon>Bacteria</taxon>
        <taxon>Bacillati</taxon>
        <taxon>Bacillota</taxon>
        <taxon>Bacilli</taxon>
        <taxon>Bacillales</taxon>
        <taxon>Bacillaceae</taxon>
        <taxon>Siminovitchia</taxon>
    </lineage>
</organism>
<dbReference type="InterPro" id="IPR050695">
    <property type="entry name" value="N-acetylmuramoyl_amidase_3"/>
</dbReference>
<dbReference type="SUPFAM" id="SSF53187">
    <property type="entry name" value="Zn-dependent exopeptidases"/>
    <property type="match status" value="1"/>
</dbReference>
<name>A0A429XZJ7_9BACI</name>
<dbReference type="InterPro" id="IPR003646">
    <property type="entry name" value="SH3-like_bac-type"/>
</dbReference>
<comment type="caution">
    <text evidence="5">The sequence shown here is derived from an EMBL/GenBank/DDBJ whole genome shotgun (WGS) entry which is preliminary data.</text>
</comment>
<dbReference type="PANTHER" id="PTHR30404:SF0">
    <property type="entry name" value="N-ACETYLMURAMOYL-L-ALANINE AMIDASE AMIC"/>
    <property type="match status" value="1"/>
</dbReference>
<dbReference type="GO" id="GO:0009253">
    <property type="term" value="P:peptidoglycan catabolic process"/>
    <property type="evidence" value="ECO:0007669"/>
    <property type="project" value="InterPro"/>
</dbReference>
<proteinExistence type="predicted"/>
<dbReference type="OrthoDB" id="9763643at2"/>
<keyword evidence="6" id="KW-1185">Reference proteome</keyword>
<dbReference type="SUPFAM" id="SSF50044">
    <property type="entry name" value="SH3-domain"/>
    <property type="match status" value="1"/>
</dbReference>
<dbReference type="Proteomes" id="UP000287156">
    <property type="component" value="Unassembled WGS sequence"/>
</dbReference>
<dbReference type="InterPro" id="IPR036028">
    <property type="entry name" value="SH3-like_dom_sf"/>
</dbReference>
<accession>A0A429XZJ7</accession>
<feature type="domain" description="SH3b" evidence="4">
    <location>
        <begin position="321"/>
        <end position="384"/>
    </location>
</feature>
<evidence type="ECO:0000256" key="1">
    <source>
        <dbReference type="ARBA" id="ARBA00022801"/>
    </source>
</evidence>
<keyword evidence="3" id="KW-0732">Signal</keyword>
<dbReference type="RefSeq" id="WP_126050659.1">
    <property type="nucleotide sequence ID" value="NZ_QYTV02000004.1"/>
</dbReference>
<dbReference type="InterPro" id="IPR002508">
    <property type="entry name" value="MurNAc-LAA_cat"/>
</dbReference>
<dbReference type="GO" id="GO:0008745">
    <property type="term" value="F:N-acetylmuramoyl-L-alanine amidase activity"/>
    <property type="evidence" value="ECO:0007669"/>
    <property type="project" value="InterPro"/>
</dbReference>
<dbReference type="SMART" id="SM00287">
    <property type="entry name" value="SH3b"/>
    <property type="match status" value="3"/>
</dbReference>
<dbReference type="Gene3D" id="3.40.630.40">
    <property type="entry name" value="Zn-dependent exopeptidases"/>
    <property type="match status" value="1"/>
</dbReference>
<dbReference type="PROSITE" id="PS51781">
    <property type="entry name" value="SH3B"/>
    <property type="match status" value="3"/>
</dbReference>
<evidence type="ECO:0000313" key="6">
    <source>
        <dbReference type="Proteomes" id="UP000287156"/>
    </source>
</evidence>
<keyword evidence="2" id="KW-0961">Cell wall biogenesis/degradation</keyword>
<protein>
    <submittedName>
        <fullName evidence="5">N-acetylmuramoyl-L-alanine amidase</fullName>
    </submittedName>
</protein>
<sequence length="476" mass="51439">MKRNLFLLLLTIGLTIGPFGNMVAAQTVKKVVVDPGHGGWDSGAVGNGLLEKDLTLKISRKVNQNLVNNYVVDTRMTRDSDVYLSLKQRTDFANNWGANLFLSIHINASGGSGYEDYIHNKTATPEDKKVQAEINKEINKILIEYNKKNRGQKQANFHVLRESKMASILLEILFIDNKSDAQLLKNEKFLNDISEAISTGVGNALALPKKGSNVVGTSNPNNSAIEKVNISKATGTYIVTANSLNVRTGDGTSYPTIGSLKKNEQINVTGVTSKKWYQFSYKGKTGYVSGAYLKVKPAVPKPAPKPAAKPKSDPFKVTKASGTYIVTANSLNVRTGNSTKYSSLGSLKKNNQVNVTGKTSNNWYQIKFKGKTGYVSGAYLRAKPVAAKPAPKPASKPAAKPKSAPAKASKVSGTYIVTASSLNVRTGNSTKHSSLGSLKKNNQVSVTGKTSNNWYQIKYKGKTGYISGAYLKMKAV</sequence>
<feature type="domain" description="SH3b" evidence="4">
    <location>
        <begin position="412"/>
        <end position="475"/>
    </location>
</feature>
<dbReference type="SMART" id="SM00646">
    <property type="entry name" value="Ami_3"/>
    <property type="match status" value="1"/>
</dbReference>
<dbReference type="PANTHER" id="PTHR30404">
    <property type="entry name" value="N-ACETYLMURAMOYL-L-ALANINE AMIDASE"/>
    <property type="match status" value="1"/>
</dbReference>
<dbReference type="Gene3D" id="2.30.30.40">
    <property type="entry name" value="SH3 Domains"/>
    <property type="match status" value="3"/>
</dbReference>
<reference evidence="5" key="1">
    <citation type="submission" date="2018-12" db="EMBL/GenBank/DDBJ databases">
        <authorList>
            <person name="Sun L."/>
            <person name="Chen Z."/>
        </authorList>
    </citation>
    <scope>NUCLEOTIDE SEQUENCE [LARGE SCALE GENOMIC DNA]</scope>
    <source>
        <strain evidence="5">3-2-2</strain>
    </source>
</reference>
<keyword evidence="1" id="KW-0378">Hydrolase</keyword>
<dbReference type="GO" id="GO:0071555">
    <property type="term" value="P:cell wall organization"/>
    <property type="evidence" value="ECO:0007669"/>
    <property type="project" value="UniProtKB-KW"/>
</dbReference>